<sequence>MYNELLPKLSPAMCKICQSHIVQEKESKSDKWFLLLQYLHCNINDLLITNFFLDSMSEFGGNDIQMCQLIWIRKVQDILDLNKNQFRIKLHRKTYTIPTFSKATEVNELEQQVSDMYDKSKLESAQKNAFLTQKEIVKKGSEIIFLKSELINIKNELMNTKNKLALKINEIECLGALRFALQKTKNILDSVIRGGTEKNTQSEEQSFISNSGDTSEESEIRDYASSKSLAKYFKSKNELVIKENDTLPIITNKQNPESLIQDITIEGAVCTDEALANDKYQIPPIIKIKELLQNKPEGQTKNYGSSSLFSKKISFTLPPMKLYLIDIDEANKHELIRNIGHLAILWPFSKVVSSKSGTDKTNILGNIFVVNKGECIYKKKKSRSCYIQCDDLIVCGYHPNEPKWAFVRYIYEVIASDSRVSYYENIRFKYILPEKILSIISFFPKRSTVIIFENLCIASKSIQNRIILFFTYRCHRNISPIYVMQKYHYVLIIICENITHLVIFNSGSLYEDILKIIKCYTNDVKSVSMVINSYLHKDEFIVFDLNKAEDDPLAIRLRFDTLLDLQKEIELRQKHKIKNILLAEPTS</sequence>
<dbReference type="AlphaFoldDB" id="A0A9N8VQV8"/>
<name>A0A9N8VQV8_9GLOM</name>
<proteinExistence type="predicted"/>
<evidence type="ECO:0000256" key="1">
    <source>
        <dbReference type="SAM" id="Coils"/>
    </source>
</evidence>
<dbReference type="Proteomes" id="UP000789759">
    <property type="component" value="Unassembled WGS sequence"/>
</dbReference>
<evidence type="ECO:0000313" key="3">
    <source>
        <dbReference type="Proteomes" id="UP000789759"/>
    </source>
</evidence>
<reference evidence="2" key="1">
    <citation type="submission" date="2021-06" db="EMBL/GenBank/DDBJ databases">
        <authorList>
            <person name="Kallberg Y."/>
            <person name="Tangrot J."/>
            <person name="Rosling A."/>
        </authorList>
    </citation>
    <scope>NUCLEOTIDE SEQUENCE</scope>
    <source>
        <strain evidence="2">FL966</strain>
    </source>
</reference>
<feature type="coiled-coil region" evidence="1">
    <location>
        <begin position="143"/>
        <end position="174"/>
    </location>
</feature>
<organism evidence="2 3">
    <name type="scientific">Cetraspora pellucida</name>
    <dbReference type="NCBI Taxonomy" id="1433469"/>
    <lineage>
        <taxon>Eukaryota</taxon>
        <taxon>Fungi</taxon>
        <taxon>Fungi incertae sedis</taxon>
        <taxon>Mucoromycota</taxon>
        <taxon>Glomeromycotina</taxon>
        <taxon>Glomeromycetes</taxon>
        <taxon>Diversisporales</taxon>
        <taxon>Gigasporaceae</taxon>
        <taxon>Cetraspora</taxon>
    </lineage>
</organism>
<evidence type="ECO:0000313" key="2">
    <source>
        <dbReference type="EMBL" id="CAG8459066.1"/>
    </source>
</evidence>
<keyword evidence="1" id="KW-0175">Coiled coil</keyword>
<dbReference type="OrthoDB" id="2304641at2759"/>
<keyword evidence="3" id="KW-1185">Reference proteome</keyword>
<accession>A0A9N8VQV8</accession>
<protein>
    <submittedName>
        <fullName evidence="2">22452_t:CDS:1</fullName>
    </submittedName>
</protein>
<comment type="caution">
    <text evidence="2">The sequence shown here is derived from an EMBL/GenBank/DDBJ whole genome shotgun (WGS) entry which is preliminary data.</text>
</comment>
<dbReference type="EMBL" id="CAJVQA010000154">
    <property type="protein sequence ID" value="CAG8459066.1"/>
    <property type="molecule type" value="Genomic_DNA"/>
</dbReference>
<gene>
    <name evidence="2" type="ORF">CPELLU_LOCUS533</name>
</gene>